<comment type="similarity">
    <text evidence="1 7">Belongs to the peptidase M3 family.</text>
</comment>
<keyword evidence="6 7" id="KW-0482">Metalloprotease</keyword>
<dbReference type="Gene3D" id="1.10.1370.10">
    <property type="entry name" value="Neurolysin, domain 3"/>
    <property type="match status" value="1"/>
</dbReference>
<keyword evidence="5 7" id="KW-0862">Zinc</keyword>
<evidence type="ECO:0000256" key="7">
    <source>
        <dbReference type="RuleBase" id="RU003435"/>
    </source>
</evidence>
<proteinExistence type="inferred from homology"/>
<dbReference type="OrthoDB" id="9773538at2"/>
<dbReference type="InterPro" id="IPR045090">
    <property type="entry name" value="Pept_M3A_M3B"/>
</dbReference>
<dbReference type="STRING" id="1348853.LK12_01945"/>
<feature type="signal peptide" evidence="8">
    <location>
        <begin position="1"/>
        <end position="29"/>
    </location>
</feature>
<feature type="chain" id="PRO_5002084994" evidence="8">
    <location>
        <begin position="30"/>
        <end position="725"/>
    </location>
</feature>
<keyword evidence="8" id="KW-0732">Signal</keyword>
<dbReference type="FunFam" id="3.40.390.10:FF:000009">
    <property type="entry name" value="Oligopeptidase A"/>
    <property type="match status" value="1"/>
</dbReference>
<feature type="domain" description="Peptidase M3A/M3B catalytic" evidence="9">
    <location>
        <begin position="270"/>
        <end position="719"/>
    </location>
</feature>
<keyword evidence="2 7" id="KW-0645">Protease</keyword>
<dbReference type="GO" id="GO:0005829">
    <property type="term" value="C:cytosol"/>
    <property type="evidence" value="ECO:0007669"/>
    <property type="project" value="UniProtKB-ARBA"/>
</dbReference>
<dbReference type="AlphaFoldDB" id="A0A0B1ZVH6"/>
<reference evidence="10 11" key="1">
    <citation type="submission" date="2014-10" db="EMBL/GenBank/DDBJ databases">
        <title>Genome sequence of Novosphingobium malaysiense MUSC 273(T).</title>
        <authorList>
            <person name="Lee L.-H."/>
        </authorList>
    </citation>
    <scope>NUCLEOTIDE SEQUENCE [LARGE SCALE GENOMIC DNA]</scope>
    <source>
        <strain evidence="10 11">MUSC 273</strain>
    </source>
</reference>
<evidence type="ECO:0000256" key="4">
    <source>
        <dbReference type="ARBA" id="ARBA00022801"/>
    </source>
</evidence>
<evidence type="ECO:0000313" key="11">
    <source>
        <dbReference type="Proteomes" id="UP000031057"/>
    </source>
</evidence>
<evidence type="ECO:0000256" key="5">
    <source>
        <dbReference type="ARBA" id="ARBA00022833"/>
    </source>
</evidence>
<evidence type="ECO:0000256" key="2">
    <source>
        <dbReference type="ARBA" id="ARBA00022670"/>
    </source>
</evidence>
<dbReference type="InterPro" id="IPR024077">
    <property type="entry name" value="Neurolysin/TOP_dom2"/>
</dbReference>
<evidence type="ECO:0000256" key="3">
    <source>
        <dbReference type="ARBA" id="ARBA00022723"/>
    </source>
</evidence>
<dbReference type="InterPro" id="IPR001567">
    <property type="entry name" value="Pept_M3A_M3B_dom"/>
</dbReference>
<keyword evidence="4 7" id="KW-0378">Hydrolase</keyword>
<accession>A0A0B1ZVH6</accession>
<dbReference type="GO" id="GO:0004222">
    <property type="term" value="F:metalloendopeptidase activity"/>
    <property type="evidence" value="ECO:0007669"/>
    <property type="project" value="InterPro"/>
</dbReference>
<dbReference type="RefSeq" id="WP_039278609.1">
    <property type="nucleotide sequence ID" value="NZ_JTDI01000001.1"/>
</dbReference>
<dbReference type="GO" id="GO:0006508">
    <property type="term" value="P:proteolysis"/>
    <property type="evidence" value="ECO:0007669"/>
    <property type="project" value="UniProtKB-KW"/>
</dbReference>
<dbReference type="GO" id="GO:0046872">
    <property type="term" value="F:metal ion binding"/>
    <property type="evidence" value="ECO:0007669"/>
    <property type="project" value="UniProtKB-UniRule"/>
</dbReference>
<evidence type="ECO:0000259" key="9">
    <source>
        <dbReference type="Pfam" id="PF01432"/>
    </source>
</evidence>
<dbReference type="InterPro" id="IPR024079">
    <property type="entry name" value="MetalloPept_cat_dom_sf"/>
</dbReference>
<dbReference type="Proteomes" id="UP000031057">
    <property type="component" value="Unassembled WGS sequence"/>
</dbReference>
<evidence type="ECO:0000256" key="6">
    <source>
        <dbReference type="ARBA" id="ARBA00023049"/>
    </source>
</evidence>
<keyword evidence="11" id="KW-1185">Reference proteome</keyword>
<dbReference type="EMBL" id="JTDI01000001">
    <property type="protein sequence ID" value="KHK93132.1"/>
    <property type="molecule type" value="Genomic_DNA"/>
</dbReference>
<dbReference type="Gene3D" id="3.40.390.10">
    <property type="entry name" value="Collagenase (Catalytic Domain)"/>
    <property type="match status" value="1"/>
</dbReference>
<sequence length="725" mass="79524">MKTRLLAAAAPLVVAATMVSGCASMPAEAETEAPASASAVPAYSGPFAQESTLPFHAPDFSTIKDSDYQPALEAGIAAKRAEIEAIADNPEPPTFDNTVVAMERAGALLSRVENVFDQLVSANTNATLDAVDTATSPKLEALKDRIYLNDKLFQRVKAVRDSAEGKALTGEDAMLLETTYAKFVHRGAELDQAQKAQLKDMNLRIAALETEFSQKLTAGTDAAAVTFDSKDQLAGLSDADIAAAAKRAADRGMAGKYVLALSNTTQQPALSQLSNRDSRKKLFEASVNRTSHGGEYDTTAIVSELATLRAKKAKLLGLPDFATFQMYDRMVTSPKKAQEFLNGFVPPLGATQSREAAILADAAKADGIARLEPWDWGYYAEKVRKAKYDLDDAQIKPYFNVWNTLENGVFYAATQTYGITFKRRTDIPVYHPSMRVYEVYDKDGSPLALFYFDPYARPNKQGGAWMGNFVEQSYLTGDKPVVHNTLNIAPPVDGQEPLATWDDVTTMFHEFGHALHGIFASQKYPSLSGTETARDFVEFPSQFNENFATVPAVLQHFAKNAAGETIPDALMKKIEAAAKWNQGLSFGETLEAAMLDMDWHTLDPQQASQPPMAFEAKVLDSMKANGLETGLIPPRYRTPYFRHIWSNGYQAGYYSYIWTEMLAHDGWDWVEKHGGMTRANGDHIRATFLGQGHSKDYAVMYRNFTGHDPDLNPMLAARGLTAPGE</sequence>
<dbReference type="PANTHER" id="PTHR43660:SF1">
    <property type="entry name" value="DIPEPTIDYL CARBOXYPEPTIDASE"/>
    <property type="match status" value="1"/>
</dbReference>
<dbReference type="SUPFAM" id="SSF55486">
    <property type="entry name" value="Metalloproteases ('zincins'), catalytic domain"/>
    <property type="match status" value="1"/>
</dbReference>
<evidence type="ECO:0000256" key="8">
    <source>
        <dbReference type="SAM" id="SignalP"/>
    </source>
</evidence>
<gene>
    <name evidence="10" type="ORF">LK12_01945</name>
</gene>
<keyword evidence="10" id="KW-0121">Carboxypeptidase</keyword>
<evidence type="ECO:0000313" key="10">
    <source>
        <dbReference type="EMBL" id="KHK93132.1"/>
    </source>
</evidence>
<comment type="cofactor">
    <cofactor evidence="7">
        <name>Zn(2+)</name>
        <dbReference type="ChEBI" id="CHEBI:29105"/>
    </cofactor>
    <text evidence="7">Binds 1 zinc ion.</text>
</comment>
<dbReference type="PANTHER" id="PTHR43660">
    <property type="entry name" value="DIPEPTIDYL CARBOXYPEPTIDASE"/>
    <property type="match status" value="1"/>
</dbReference>
<dbReference type="CDD" id="cd06456">
    <property type="entry name" value="M3A_DCP"/>
    <property type="match status" value="1"/>
</dbReference>
<evidence type="ECO:0000256" key="1">
    <source>
        <dbReference type="ARBA" id="ARBA00006040"/>
    </source>
</evidence>
<keyword evidence="3 7" id="KW-0479">Metal-binding</keyword>
<dbReference type="InterPro" id="IPR034005">
    <property type="entry name" value="M3A_DCP"/>
</dbReference>
<comment type="caution">
    <text evidence="10">The sequence shown here is derived from an EMBL/GenBank/DDBJ whole genome shotgun (WGS) entry which is preliminary data.</text>
</comment>
<dbReference type="Pfam" id="PF01432">
    <property type="entry name" value="Peptidase_M3"/>
    <property type="match status" value="1"/>
</dbReference>
<dbReference type="Gene3D" id="1.10.1370.40">
    <property type="match status" value="1"/>
</dbReference>
<dbReference type="GO" id="GO:0004180">
    <property type="term" value="F:carboxypeptidase activity"/>
    <property type="evidence" value="ECO:0007669"/>
    <property type="project" value="UniProtKB-KW"/>
</dbReference>
<dbReference type="PROSITE" id="PS51257">
    <property type="entry name" value="PROKAR_LIPOPROTEIN"/>
    <property type="match status" value="1"/>
</dbReference>
<name>A0A0B1ZVH6_9SPHN</name>
<protein>
    <submittedName>
        <fullName evidence="10">Dipeptidyl carboxypeptidase II</fullName>
    </submittedName>
</protein>
<organism evidence="10 11">
    <name type="scientific">Novosphingobium malaysiense</name>
    <dbReference type="NCBI Taxonomy" id="1348853"/>
    <lineage>
        <taxon>Bacteria</taxon>
        <taxon>Pseudomonadati</taxon>
        <taxon>Pseudomonadota</taxon>
        <taxon>Alphaproteobacteria</taxon>
        <taxon>Sphingomonadales</taxon>
        <taxon>Sphingomonadaceae</taxon>
        <taxon>Novosphingobium</taxon>
    </lineage>
</organism>